<evidence type="ECO:0000256" key="2">
    <source>
        <dbReference type="SAM" id="SignalP"/>
    </source>
</evidence>
<dbReference type="Proteomes" id="UP000076420">
    <property type="component" value="Unassembled WGS sequence"/>
</dbReference>
<feature type="transmembrane region" description="Helical" evidence="1">
    <location>
        <begin position="538"/>
        <end position="564"/>
    </location>
</feature>
<evidence type="ECO:0000313" key="5">
    <source>
        <dbReference type="Proteomes" id="UP000076420"/>
    </source>
</evidence>
<keyword evidence="1" id="KW-0812">Transmembrane</keyword>
<feature type="signal peptide" evidence="2">
    <location>
        <begin position="1"/>
        <end position="18"/>
    </location>
</feature>
<feature type="domain" description="Ig-like" evidence="3">
    <location>
        <begin position="233"/>
        <end position="317"/>
    </location>
</feature>
<dbReference type="EnsemblMetazoa" id="BGLB035998-RB">
    <property type="protein sequence ID" value="BGLB035998-PB"/>
    <property type="gene ID" value="BGLB035998"/>
</dbReference>
<dbReference type="OrthoDB" id="6156577at2759"/>
<dbReference type="VEuPathDB" id="VectorBase:BGLB035998"/>
<keyword evidence="2" id="KW-0732">Signal</keyword>
<sequence>MNLRFSFYVLWMNVIVSTFLTSGASENEKSILEDTKAYLICTAQVAVQSFTWQVQASDIYINVTKCYTNGTCTSSPPNYRSIYISNMTGGACTLELLVSRNMTIWRCVVDDQTLGPPFTIKAYVLPENFRCNTPLFAHSNTTLSITCKTDRVYPVPTCRLIQFPETGALGISQVTYKNPPSKISPSDYSTECTFEVDLLPLNHTTTLNLTVTMLAVKDAEEVFDAVVLPLTYPEAVKSNDCPDDYIKSGTTPTCSCTLATVGTPPGSVYWSSLNAAKVETTFESSALSQLVIKFNTSELHPRYYCSSKSAVLQQKIPIVYEPKFAFGPSRVNLTPLTSLDVQFSNTTSVQFVCNVSVGQVVPGVIFHFMVTPGGDSLNWNFQEIDSFYVSSTFTFRPSSPGAFDITCNVQNVKFPTISAQSTLTVRAYGGTARAQFDSPSTTTVNQCSSTPILCVVDVDQVFPGTTAHIYINDELKKTVASSERDSQYLVAHQFVPPSVGTFTLYCVVINTQTGIELSKNTTTLTVSEQTCDASNRNILTLSLGIGLGGAGLILIIAILVFIRWRRRRIVTTRRPATQTVSFTLGDKEVKVIVHPKGEVERDVMRYASFPEPVPDYAPLSDYSRDSFGESIRTNSTALASSHNSYSSANESIYSTIEDYINPVDHK</sequence>
<evidence type="ECO:0000259" key="3">
    <source>
        <dbReference type="PROSITE" id="PS50835"/>
    </source>
</evidence>
<name>A0A2C9LX28_BIOGL</name>
<evidence type="ECO:0000256" key="1">
    <source>
        <dbReference type="SAM" id="Phobius"/>
    </source>
</evidence>
<protein>
    <recommendedName>
        <fullName evidence="3">Ig-like domain-containing protein</fullName>
    </recommendedName>
</protein>
<proteinExistence type="predicted"/>
<keyword evidence="1" id="KW-1133">Transmembrane helix</keyword>
<feature type="chain" id="PRO_5012293590" description="Ig-like domain-containing protein" evidence="2">
    <location>
        <begin position="19"/>
        <end position="666"/>
    </location>
</feature>
<gene>
    <name evidence="4" type="primary">106057542</name>
</gene>
<dbReference type="PROSITE" id="PS50835">
    <property type="entry name" value="IG_LIKE"/>
    <property type="match status" value="1"/>
</dbReference>
<dbReference type="InterPro" id="IPR007110">
    <property type="entry name" value="Ig-like_dom"/>
</dbReference>
<accession>A0A2C9LX28</accession>
<organism evidence="4 5">
    <name type="scientific">Biomphalaria glabrata</name>
    <name type="common">Bloodfluke planorb</name>
    <name type="synonym">Freshwater snail</name>
    <dbReference type="NCBI Taxonomy" id="6526"/>
    <lineage>
        <taxon>Eukaryota</taxon>
        <taxon>Metazoa</taxon>
        <taxon>Spiralia</taxon>
        <taxon>Lophotrochozoa</taxon>
        <taxon>Mollusca</taxon>
        <taxon>Gastropoda</taxon>
        <taxon>Heterobranchia</taxon>
        <taxon>Euthyneura</taxon>
        <taxon>Panpulmonata</taxon>
        <taxon>Hygrophila</taxon>
        <taxon>Lymnaeoidea</taxon>
        <taxon>Planorbidae</taxon>
        <taxon>Biomphalaria</taxon>
    </lineage>
</organism>
<dbReference type="AlphaFoldDB" id="A0A2C9LX28"/>
<evidence type="ECO:0000313" key="4">
    <source>
        <dbReference type="EnsemblMetazoa" id="BGLB035998-PB"/>
    </source>
</evidence>
<keyword evidence="1" id="KW-0472">Membrane</keyword>
<reference evidence="4" key="1">
    <citation type="submission" date="2020-05" db="UniProtKB">
        <authorList>
            <consortium name="EnsemblMetazoa"/>
        </authorList>
    </citation>
    <scope>IDENTIFICATION</scope>
    <source>
        <strain evidence="4">BB02</strain>
    </source>
</reference>
<dbReference type="VEuPathDB" id="VectorBase:BGLAX_029273"/>
<dbReference type="RefSeq" id="XP_013070236.2">
    <property type="nucleotide sequence ID" value="XM_013214782.2"/>
</dbReference>
<dbReference type="KEGG" id="bgt:106057542"/>